<reference evidence="3" key="1">
    <citation type="journal article" date="2020" name="Mol. Plant Microbe Interact.">
        <title>Genome Sequence of the Biocontrol Agent Coniothyrium minitans strain Conio (IMI 134523).</title>
        <authorList>
            <person name="Patel D."/>
            <person name="Shittu T.A."/>
            <person name="Baroncelli R."/>
            <person name="Muthumeenakshi S."/>
            <person name="Osborne T.H."/>
            <person name="Janganan T.K."/>
            <person name="Sreenivasaprasad S."/>
        </authorList>
    </citation>
    <scope>NUCLEOTIDE SEQUENCE</scope>
    <source>
        <strain evidence="3">Conio</strain>
    </source>
</reference>
<organism evidence="3 4">
    <name type="scientific">Paraphaeosphaeria minitans</name>
    <dbReference type="NCBI Taxonomy" id="565426"/>
    <lineage>
        <taxon>Eukaryota</taxon>
        <taxon>Fungi</taxon>
        <taxon>Dikarya</taxon>
        <taxon>Ascomycota</taxon>
        <taxon>Pezizomycotina</taxon>
        <taxon>Dothideomycetes</taxon>
        <taxon>Pleosporomycetidae</taxon>
        <taxon>Pleosporales</taxon>
        <taxon>Massarineae</taxon>
        <taxon>Didymosphaeriaceae</taxon>
        <taxon>Paraphaeosphaeria</taxon>
    </lineage>
</organism>
<accession>A0A9P6KX11</accession>
<protein>
    <submittedName>
        <fullName evidence="3">Uncharacterized protein</fullName>
    </submittedName>
</protein>
<feature type="chain" id="PRO_5040329856" evidence="2">
    <location>
        <begin position="20"/>
        <end position="131"/>
    </location>
</feature>
<dbReference type="Proteomes" id="UP000756921">
    <property type="component" value="Unassembled WGS sequence"/>
</dbReference>
<name>A0A9P6KX11_9PLEO</name>
<dbReference type="AlphaFoldDB" id="A0A9P6KX11"/>
<sequence length="131" mass="13822">MPMLLLLLLLLLLLSTCPARTHRKLGGAMGSRSLARSRGRDVQTQFLHARLSAACGALEGNEGKARASLLGSGEGAPVASDKAGQPQPHAPPSRPRQTRHSTSSKPFLLVKNWIPPPLPDVASSSRSVTTS</sequence>
<evidence type="ECO:0000313" key="3">
    <source>
        <dbReference type="EMBL" id="KAF9741686.1"/>
    </source>
</evidence>
<dbReference type="EMBL" id="WJXW01000001">
    <property type="protein sequence ID" value="KAF9741686.1"/>
    <property type="molecule type" value="Genomic_DNA"/>
</dbReference>
<feature type="signal peptide" evidence="2">
    <location>
        <begin position="1"/>
        <end position="19"/>
    </location>
</feature>
<feature type="region of interest" description="Disordered" evidence="1">
    <location>
        <begin position="64"/>
        <end position="131"/>
    </location>
</feature>
<keyword evidence="2" id="KW-0732">Signal</keyword>
<evidence type="ECO:0000256" key="1">
    <source>
        <dbReference type="SAM" id="MobiDB-lite"/>
    </source>
</evidence>
<evidence type="ECO:0000256" key="2">
    <source>
        <dbReference type="SAM" id="SignalP"/>
    </source>
</evidence>
<gene>
    <name evidence="3" type="ORF">PMIN01_01225</name>
</gene>
<evidence type="ECO:0000313" key="4">
    <source>
        <dbReference type="Proteomes" id="UP000756921"/>
    </source>
</evidence>
<proteinExistence type="predicted"/>
<keyword evidence="4" id="KW-1185">Reference proteome</keyword>
<comment type="caution">
    <text evidence="3">The sequence shown here is derived from an EMBL/GenBank/DDBJ whole genome shotgun (WGS) entry which is preliminary data.</text>
</comment>
<feature type="compositionally biased region" description="Polar residues" evidence="1">
    <location>
        <begin position="122"/>
        <end position="131"/>
    </location>
</feature>